<evidence type="ECO:0000256" key="2">
    <source>
        <dbReference type="ARBA" id="ARBA00014531"/>
    </source>
</evidence>
<comment type="subcellular location">
    <subcellularLocation>
        <location evidence="1">Host nucleus</location>
    </subcellularLocation>
</comment>
<name>A0A8A4XC34_9VIRU</name>
<evidence type="ECO:0000256" key="3">
    <source>
        <dbReference type="ARBA" id="ARBA00022562"/>
    </source>
</evidence>
<dbReference type="InterPro" id="IPR027417">
    <property type="entry name" value="P-loop_NTPase"/>
</dbReference>
<sequence length="393" mass="45710">MAEVPHKHEDRQWDIRLNIGDDNEYLEEIKTSVELEHVNGKFKYILLSGVEVGTQPTHSDYQVRHIHAAVIFHNRASKASILNNWHVKEGKGYYMVPRNRDMPLSGWREHHIKEFSKEDPTKLVLFEAGELPRDTAKRGAMPLRSEQEKKMKTDDVIIDMRRLLEEGKADQAFQLYPRNYMQYGEKLKSMIFQHKKAFFGKHTDPHIYLYGFPGSGKTSLFQLIYPKSYKKDLLSHFFDLYDEEVHTHVILEDLDSTALEKLSVQFLKTICDEAGFTIDQKYKTPQTTRATILITSNQDLNSLLNGVDDIKDLEVQKAALARRFLHIRVDTLQRLLGVKLISDYERKALKKAGNEDPAKLYLGWNYNLNCPTGLPLKTVGEYQKIIRDYYYGQ</sequence>
<dbReference type="EMBL" id="MW046411">
    <property type="protein sequence ID" value="QTE03781.1"/>
    <property type="molecule type" value="Genomic_DNA"/>
</dbReference>
<dbReference type="GO" id="GO:0042025">
    <property type="term" value="C:host cell nucleus"/>
    <property type="evidence" value="ECO:0007669"/>
    <property type="project" value="UniProtKB-SubCell"/>
</dbReference>
<dbReference type="Gene3D" id="3.40.50.300">
    <property type="entry name" value="P-loop containing nucleotide triphosphate hydrolases"/>
    <property type="match status" value="1"/>
</dbReference>
<keyword evidence="3" id="KW-1048">Host nucleus</keyword>
<dbReference type="SUPFAM" id="SSF52540">
    <property type="entry name" value="P-loop containing nucleoside triphosphate hydrolases"/>
    <property type="match status" value="1"/>
</dbReference>
<protein>
    <recommendedName>
        <fullName evidence="2">Replication-associated protein</fullName>
    </recommendedName>
</protein>
<reference evidence="4" key="2">
    <citation type="journal article" date="2022" name="Gigascience">
        <title>Parvovirus dark matter in the cloaca of wild birds.</title>
        <authorList>
            <person name="Dai Z."/>
            <person name="Wang H."/>
            <person name="Wu H."/>
            <person name="Zhang Q."/>
            <person name="Ji L."/>
            <person name="Wang X."/>
            <person name="Shen Q."/>
            <person name="Yang S."/>
            <person name="Ma X."/>
            <person name="Shan T."/>
            <person name="Zhang W."/>
        </authorList>
    </citation>
    <scope>NUCLEOTIDE SEQUENCE</scope>
    <source>
        <strain evidence="4">Cra70par044</strain>
    </source>
</reference>
<accession>A0A8A4XC34</accession>
<evidence type="ECO:0000256" key="1">
    <source>
        <dbReference type="ARBA" id="ARBA00004147"/>
    </source>
</evidence>
<proteinExistence type="predicted"/>
<reference evidence="4" key="1">
    <citation type="submission" date="2020-09" db="EMBL/GenBank/DDBJ databases">
        <authorList>
            <person name="Dai Z."/>
            <person name="Yang S."/>
            <person name="Zhang W."/>
        </authorList>
    </citation>
    <scope>NUCLEOTIDE SEQUENCE</scope>
    <source>
        <strain evidence="4">Cra70par044</strain>
    </source>
</reference>
<organism evidence="4">
    <name type="scientific">Grus japonensis parvo-like hybrid virus</name>
    <dbReference type="NCBI Taxonomy" id="2794511"/>
    <lineage>
        <taxon>Viruses</taxon>
        <taxon>Monodnaviria</taxon>
        <taxon>Shotokuvirae</taxon>
        <taxon>Cressdnaviricota</taxon>
        <taxon>Arfiviricetes</taxon>
        <taxon>Lineavirales</taxon>
        <taxon>Oomyviridae</taxon>
        <taxon>Nicoomyvirus</taxon>
        <taxon>Nicoomyvirus peneszensis</taxon>
    </lineage>
</organism>
<evidence type="ECO:0000313" key="4">
    <source>
        <dbReference type="EMBL" id="QTE03781.1"/>
    </source>
</evidence>